<feature type="compositionally biased region" description="Basic and acidic residues" evidence="1">
    <location>
        <begin position="104"/>
        <end position="114"/>
    </location>
</feature>
<feature type="compositionally biased region" description="Polar residues" evidence="1">
    <location>
        <begin position="115"/>
        <end position="135"/>
    </location>
</feature>
<evidence type="ECO:0000313" key="3">
    <source>
        <dbReference type="Proteomes" id="UP000257109"/>
    </source>
</evidence>
<feature type="non-terminal residue" evidence="2">
    <location>
        <position position="1"/>
    </location>
</feature>
<reference evidence="2" key="1">
    <citation type="submission" date="2018-05" db="EMBL/GenBank/DDBJ databases">
        <title>Draft genome of Mucuna pruriens seed.</title>
        <authorList>
            <person name="Nnadi N.E."/>
            <person name="Vos R."/>
            <person name="Hasami M.H."/>
            <person name="Devisetty U.K."/>
            <person name="Aguiy J.C."/>
        </authorList>
    </citation>
    <scope>NUCLEOTIDE SEQUENCE [LARGE SCALE GENOMIC DNA]</scope>
    <source>
        <strain evidence="2">JCA_2017</strain>
    </source>
</reference>
<protein>
    <submittedName>
        <fullName evidence="2">Uncharacterized protein</fullName>
    </submittedName>
</protein>
<name>A0A371FPL7_MUCPR</name>
<organism evidence="2 3">
    <name type="scientific">Mucuna pruriens</name>
    <name type="common">Velvet bean</name>
    <name type="synonym">Dolichos pruriens</name>
    <dbReference type="NCBI Taxonomy" id="157652"/>
    <lineage>
        <taxon>Eukaryota</taxon>
        <taxon>Viridiplantae</taxon>
        <taxon>Streptophyta</taxon>
        <taxon>Embryophyta</taxon>
        <taxon>Tracheophyta</taxon>
        <taxon>Spermatophyta</taxon>
        <taxon>Magnoliopsida</taxon>
        <taxon>eudicotyledons</taxon>
        <taxon>Gunneridae</taxon>
        <taxon>Pentapetalae</taxon>
        <taxon>rosids</taxon>
        <taxon>fabids</taxon>
        <taxon>Fabales</taxon>
        <taxon>Fabaceae</taxon>
        <taxon>Papilionoideae</taxon>
        <taxon>50 kb inversion clade</taxon>
        <taxon>NPAAA clade</taxon>
        <taxon>indigoferoid/millettioid clade</taxon>
        <taxon>Phaseoleae</taxon>
        <taxon>Mucuna</taxon>
    </lineage>
</organism>
<feature type="region of interest" description="Disordered" evidence="1">
    <location>
        <begin position="104"/>
        <end position="135"/>
    </location>
</feature>
<evidence type="ECO:0000313" key="2">
    <source>
        <dbReference type="EMBL" id="RDX80294.1"/>
    </source>
</evidence>
<gene>
    <name evidence="2" type="ORF">CR513_39177</name>
</gene>
<evidence type="ECO:0000256" key="1">
    <source>
        <dbReference type="SAM" id="MobiDB-lite"/>
    </source>
</evidence>
<dbReference type="EMBL" id="QJKJ01008264">
    <property type="protein sequence ID" value="RDX80294.1"/>
    <property type="molecule type" value="Genomic_DNA"/>
</dbReference>
<accession>A0A371FPL7</accession>
<sequence>MPSPQPYRPLLDQGTLVHHILLGFLHLGDGHLRLVLHGHGTSQIPTYSYRLLHQMDRDRAISRHHNIKGPAVPMETPHMVARRYKFKVQPRDFREEDLVWRKTGEARKKKEDNKFTANSEANLGSKKCSTMMPTN</sequence>
<dbReference type="AlphaFoldDB" id="A0A371FPL7"/>
<comment type="caution">
    <text evidence="2">The sequence shown here is derived from an EMBL/GenBank/DDBJ whole genome shotgun (WGS) entry which is preliminary data.</text>
</comment>
<keyword evidence="3" id="KW-1185">Reference proteome</keyword>
<dbReference type="Proteomes" id="UP000257109">
    <property type="component" value="Unassembled WGS sequence"/>
</dbReference>
<proteinExistence type="predicted"/>